<dbReference type="Pfam" id="PF13358">
    <property type="entry name" value="DDE_3"/>
    <property type="match status" value="1"/>
</dbReference>
<reference evidence="2 3" key="1">
    <citation type="submission" date="2023-03" db="EMBL/GenBank/DDBJ databases">
        <title>Draft genome sequence of type strain Streptomyces ferralitis JCM 14344.</title>
        <authorList>
            <person name="Klaysubun C."/>
            <person name="Duangmal K."/>
        </authorList>
    </citation>
    <scope>NUCLEOTIDE SEQUENCE [LARGE SCALE GENOMIC DNA]</scope>
    <source>
        <strain evidence="2 3">JCM 14344</strain>
    </source>
</reference>
<dbReference type="SUPFAM" id="SSF53098">
    <property type="entry name" value="Ribonuclease H-like"/>
    <property type="match status" value="1"/>
</dbReference>
<accession>A0ABT5ZA00</accession>
<dbReference type="InterPro" id="IPR038717">
    <property type="entry name" value="Tc1-like_DDE_dom"/>
</dbReference>
<dbReference type="PANTHER" id="PTHR46564">
    <property type="entry name" value="TRANSPOSASE"/>
    <property type="match status" value="1"/>
</dbReference>
<keyword evidence="3" id="KW-1185">Reference proteome</keyword>
<evidence type="ECO:0000259" key="1">
    <source>
        <dbReference type="Pfam" id="PF13358"/>
    </source>
</evidence>
<dbReference type="InterPro" id="IPR036397">
    <property type="entry name" value="RNaseH_sf"/>
</dbReference>
<organism evidence="2 3">
    <name type="scientific">Streptantibioticus ferralitis</name>
    <dbReference type="NCBI Taxonomy" id="236510"/>
    <lineage>
        <taxon>Bacteria</taxon>
        <taxon>Bacillati</taxon>
        <taxon>Actinomycetota</taxon>
        <taxon>Actinomycetes</taxon>
        <taxon>Kitasatosporales</taxon>
        <taxon>Streptomycetaceae</taxon>
        <taxon>Streptantibioticus</taxon>
    </lineage>
</organism>
<dbReference type="EMBL" id="JARHTQ010000036">
    <property type="protein sequence ID" value="MDF2260589.1"/>
    <property type="molecule type" value="Genomic_DNA"/>
</dbReference>
<dbReference type="InterPro" id="IPR012337">
    <property type="entry name" value="RNaseH-like_sf"/>
</dbReference>
<dbReference type="PANTHER" id="PTHR46564:SF1">
    <property type="entry name" value="TRANSPOSASE"/>
    <property type="match status" value="1"/>
</dbReference>
<proteinExistence type="predicted"/>
<evidence type="ECO:0000313" key="3">
    <source>
        <dbReference type="Proteomes" id="UP001220022"/>
    </source>
</evidence>
<evidence type="ECO:0000313" key="2">
    <source>
        <dbReference type="EMBL" id="MDF2260589.1"/>
    </source>
</evidence>
<sequence>MGAAGGLTAVRLRAEAGEEDLYYLDESGFSPTLPTGFTWARTGVRPVVKREDTKNRRVNVLGALSEKGPDPELVWTAVDHKIDAPMVLDFVCRQIARIPGDAGQLAVPPPGWQRHRPCMIVMDNAQIHHAKLFKGRREELEAIGVHLFYLPPRSPELNHIERVWRSVKYEDMPVRAYTSTQELHTAVDHAMTRRATALAPTTTHLLKTA</sequence>
<dbReference type="Proteomes" id="UP001220022">
    <property type="component" value="Unassembled WGS sequence"/>
</dbReference>
<dbReference type="Gene3D" id="3.30.420.10">
    <property type="entry name" value="Ribonuclease H-like superfamily/Ribonuclease H"/>
    <property type="match status" value="1"/>
</dbReference>
<protein>
    <submittedName>
        <fullName evidence="2">Transposase</fullName>
    </submittedName>
</protein>
<name>A0ABT5ZA00_9ACTN</name>
<dbReference type="RefSeq" id="WP_275821330.1">
    <property type="nucleotide sequence ID" value="NZ_BAAANM010000034.1"/>
</dbReference>
<gene>
    <name evidence="2" type="ORF">P2L57_34245</name>
</gene>
<comment type="caution">
    <text evidence="2">The sequence shown here is derived from an EMBL/GenBank/DDBJ whole genome shotgun (WGS) entry which is preliminary data.</text>
</comment>
<feature type="domain" description="Tc1-like transposase DDE" evidence="1">
    <location>
        <begin position="20"/>
        <end position="177"/>
    </location>
</feature>